<evidence type="ECO:0000313" key="3">
    <source>
        <dbReference type="EMBL" id="GFY70200.1"/>
    </source>
</evidence>
<dbReference type="InterPro" id="IPR001584">
    <property type="entry name" value="Integrase_cat-core"/>
</dbReference>
<dbReference type="PANTHER" id="PTHR42648:SF24">
    <property type="entry name" value="INTEGRASE CATALYTIC DOMAIN-CONTAINING PROTEIN"/>
    <property type="match status" value="1"/>
</dbReference>
<evidence type="ECO:0000259" key="2">
    <source>
        <dbReference type="PROSITE" id="PS50994"/>
    </source>
</evidence>
<keyword evidence="4" id="KW-1185">Reference proteome</keyword>
<feature type="compositionally biased region" description="Basic and acidic residues" evidence="1">
    <location>
        <begin position="178"/>
        <end position="189"/>
    </location>
</feature>
<dbReference type="AlphaFoldDB" id="A0A8X6YG23"/>
<dbReference type="PANTHER" id="PTHR42648">
    <property type="entry name" value="TRANSPOSASE, PUTATIVE-RELATED"/>
    <property type="match status" value="1"/>
</dbReference>
<reference evidence="3" key="1">
    <citation type="submission" date="2020-08" db="EMBL/GenBank/DDBJ databases">
        <title>Multicomponent nature underlies the extraordinary mechanical properties of spider dragline silk.</title>
        <authorList>
            <person name="Kono N."/>
            <person name="Nakamura H."/>
            <person name="Mori M."/>
            <person name="Yoshida Y."/>
            <person name="Ohtoshi R."/>
            <person name="Malay A.D."/>
            <person name="Moran D.A.P."/>
            <person name="Tomita M."/>
            <person name="Numata K."/>
            <person name="Arakawa K."/>
        </authorList>
    </citation>
    <scope>NUCLEOTIDE SEQUENCE</scope>
</reference>
<gene>
    <name evidence="3" type="primary">POLX_534</name>
    <name evidence="3" type="ORF">TNIN_29431</name>
</gene>
<dbReference type="GO" id="GO:0003676">
    <property type="term" value="F:nucleic acid binding"/>
    <property type="evidence" value="ECO:0007669"/>
    <property type="project" value="InterPro"/>
</dbReference>
<sequence length="201" mass="22566">MNGVAERLNQTIVDRARTLLHQSNIGKSFWPEAVLFFVYAWNKLCHGDQTKTPFELYTGVKQSIRPFKKFCSTVYVGIPRPQQNKLDPKAKKGILVGYGYHTHTEEDKVVESCNVSFSQIDQNSSDSGAMLVPEIPNVKDDDELVDSVEIGREVLDENLPSSSLQSTHQMVPQSQEEDSSKSEDDHGDKSSISSPHEVVWI</sequence>
<dbReference type="InterPro" id="IPR012337">
    <property type="entry name" value="RNaseH-like_sf"/>
</dbReference>
<dbReference type="Proteomes" id="UP000886998">
    <property type="component" value="Unassembled WGS sequence"/>
</dbReference>
<accession>A0A8X6YG23</accession>
<proteinExistence type="predicted"/>
<dbReference type="SUPFAM" id="SSF53098">
    <property type="entry name" value="Ribonuclease H-like"/>
    <property type="match status" value="1"/>
</dbReference>
<evidence type="ECO:0000256" key="1">
    <source>
        <dbReference type="SAM" id="MobiDB-lite"/>
    </source>
</evidence>
<dbReference type="GO" id="GO:0015074">
    <property type="term" value="P:DNA integration"/>
    <property type="evidence" value="ECO:0007669"/>
    <property type="project" value="InterPro"/>
</dbReference>
<feature type="compositionally biased region" description="Polar residues" evidence="1">
    <location>
        <begin position="159"/>
        <end position="172"/>
    </location>
</feature>
<dbReference type="Gene3D" id="3.30.420.10">
    <property type="entry name" value="Ribonuclease H-like superfamily/Ribonuclease H"/>
    <property type="match status" value="1"/>
</dbReference>
<organism evidence="3 4">
    <name type="scientific">Trichonephila inaurata madagascariensis</name>
    <dbReference type="NCBI Taxonomy" id="2747483"/>
    <lineage>
        <taxon>Eukaryota</taxon>
        <taxon>Metazoa</taxon>
        <taxon>Ecdysozoa</taxon>
        <taxon>Arthropoda</taxon>
        <taxon>Chelicerata</taxon>
        <taxon>Arachnida</taxon>
        <taxon>Araneae</taxon>
        <taxon>Araneomorphae</taxon>
        <taxon>Entelegynae</taxon>
        <taxon>Araneoidea</taxon>
        <taxon>Nephilidae</taxon>
        <taxon>Trichonephila</taxon>
        <taxon>Trichonephila inaurata</taxon>
    </lineage>
</organism>
<dbReference type="InterPro" id="IPR057670">
    <property type="entry name" value="SH3_retrovirus"/>
</dbReference>
<evidence type="ECO:0000313" key="4">
    <source>
        <dbReference type="Proteomes" id="UP000886998"/>
    </source>
</evidence>
<protein>
    <submittedName>
        <fullName evidence="3">Retrovirus-related Pol polyprotein from transposon TNT 1-94</fullName>
    </submittedName>
</protein>
<dbReference type="EMBL" id="BMAV01018080">
    <property type="protein sequence ID" value="GFY70200.1"/>
    <property type="molecule type" value="Genomic_DNA"/>
</dbReference>
<feature type="region of interest" description="Disordered" evidence="1">
    <location>
        <begin position="156"/>
        <end position="201"/>
    </location>
</feature>
<dbReference type="PROSITE" id="PS50994">
    <property type="entry name" value="INTEGRASE"/>
    <property type="match status" value="1"/>
</dbReference>
<dbReference type="Pfam" id="PF25597">
    <property type="entry name" value="SH3_retrovirus"/>
    <property type="match status" value="1"/>
</dbReference>
<dbReference type="InterPro" id="IPR039537">
    <property type="entry name" value="Retrotran_Ty1/copia-like"/>
</dbReference>
<dbReference type="InterPro" id="IPR036397">
    <property type="entry name" value="RNaseH_sf"/>
</dbReference>
<comment type="caution">
    <text evidence="3">The sequence shown here is derived from an EMBL/GenBank/DDBJ whole genome shotgun (WGS) entry which is preliminary data.</text>
</comment>
<feature type="domain" description="Integrase catalytic" evidence="2">
    <location>
        <begin position="1"/>
        <end position="61"/>
    </location>
</feature>
<name>A0A8X6YG23_9ARAC</name>
<dbReference type="OrthoDB" id="2783063at2759"/>